<evidence type="ECO:0000313" key="10">
    <source>
        <dbReference type="Proteomes" id="UP001174909"/>
    </source>
</evidence>
<comment type="subcellular location">
    <subcellularLocation>
        <location evidence="1">Cell membrane</location>
        <topology evidence="1">Multi-pass membrane protein</topology>
    </subcellularLocation>
</comment>
<name>A0AA35RDZ1_GEOBA</name>
<dbReference type="Gene3D" id="1.10.3720.10">
    <property type="entry name" value="MetI-like"/>
    <property type="match status" value="1"/>
</dbReference>
<dbReference type="PROSITE" id="PS50928">
    <property type="entry name" value="ABC_TM1"/>
    <property type="match status" value="1"/>
</dbReference>
<evidence type="ECO:0000313" key="9">
    <source>
        <dbReference type="EMBL" id="CAI8009719.1"/>
    </source>
</evidence>
<keyword evidence="3" id="KW-1003">Cell membrane</keyword>
<organism evidence="9 10">
    <name type="scientific">Geodia barretti</name>
    <name type="common">Barrett's horny sponge</name>
    <dbReference type="NCBI Taxonomy" id="519541"/>
    <lineage>
        <taxon>Eukaryota</taxon>
        <taxon>Metazoa</taxon>
        <taxon>Porifera</taxon>
        <taxon>Demospongiae</taxon>
        <taxon>Heteroscleromorpha</taxon>
        <taxon>Tetractinellida</taxon>
        <taxon>Astrophorina</taxon>
        <taxon>Geodiidae</taxon>
        <taxon>Geodia</taxon>
    </lineage>
</organism>
<accession>A0AA35RDZ1</accession>
<feature type="transmembrane region" description="Helical" evidence="7">
    <location>
        <begin position="92"/>
        <end position="114"/>
    </location>
</feature>
<keyword evidence="6 7" id="KW-0472">Membrane</keyword>
<dbReference type="CDD" id="cd06261">
    <property type="entry name" value="TM_PBP2"/>
    <property type="match status" value="1"/>
</dbReference>
<dbReference type="GO" id="GO:0005886">
    <property type="term" value="C:plasma membrane"/>
    <property type="evidence" value="ECO:0007669"/>
    <property type="project" value="UniProtKB-SubCell"/>
</dbReference>
<dbReference type="PANTHER" id="PTHR30151:SF20">
    <property type="entry name" value="ABC TRANSPORTER PERMEASE PROTEIN HI_0355-RELATED"/>
    <property type="match status" value="1"/>
</dbReference>
<dbReference type="SUPFAM" id="SSF161098">
    <property type="entry name" value="MetI-like"/>
    <property type="match status" value="1"/>
</dbReference>
<dbReference type="GO" id="GO:0055085">
    <property type="term" value="P:transmembrane transport"/>
    <property type="evidence" value="ECO:0007669"/>
    <property type="project" value="InterPro"/>
</dbReference>
<protein>
    <submittedName>
        <fullName evidence="9">Formylaminopyrimidine transport permease protein ThiX</fullName>
    </submittedName>
</protein>
<evidence type="ECO:0000256" key="2">
    <source>
        <dbReference type="ARBA" id="ARBA00022448"/>
    </source>
</evidence>
<evidence type="ECO:0000259" key="8">
    <source>
        <dbReference type="PROSITE" id="PS50928"/>
    </source>
</evidence>
<proteinExistence type="predicted"/>
<sequence length="281" mass="31069">MLSKFAVPVAILLIVLGIWESAVHLFEIPRYILPAPSKIVVTLFAKHAQLLKHTLVTLEEMLLGFLLAVSIGVPLAVLMFEFPALEKAFYPYVIGSQTVPVFAIAPLLVLWFGFGIASKVIMAALIVFFAIVLNTLDGLKSTDPDTVNLFRILRATRWQILWKVRIPSALPFIFSGAKIGISISTIGAVIGEWVGAKAGLGYLMLYANGQLQISLVFAAIFCLTILGLSLFGLMTLLERYAMPWRQHQYEQVKCPVSVSLAYRRGKKENSHENSNLLNVSH</sequence>
<evidence type="ECO:0000256" key="5">
    <source>
        <dbReference type="ARBA" id="ARBA00022989"/>
    </source>
</evidence>
<dbReference type="Proteomes" id="UP001174909">
    <property type="component" value="Unassembled WGS sequence"/>
</dbReference>
<evidence type="ECO:0000256" key="6">
    <source>
        <dbReference type="ARBA" id="ARBA00023136"/>
    </source>
</evidence>
<reference evidence="9" key="1">
    <citation type="submission" date="2023-03" db="EMBL/GenBank/DDBJ databases">
        <authorList>
            <person name="Steffen K."/>
            <person name="Cardenas P."/>
        </authorList>
    </citation>
    <scope>NUCLEOTIDE SEQUENCE</scope>
</reference>
<dbReference type="InterPro" id="IPR000515">
    <property type="entry name" value="MetI-like"/>
</dbReference>
<feature type="transmembrane region" description="Helical" evidence="7">
    <location>
        <begin position="61"/>
        <end position="80"/>
    </location>
</feature>
<keyword evidence="10" id="KW-1185">Reference proteome</keyword>
<dbReference type="InterPro" id="IPR035906">
    <property type="entry name" value="MetI-like_sf"/>
</dbReference>
<feature type="domain" description="ABC transmembrane type-1" evidence="8">
    <location>
        <begin position="54"/>
        <end position="234"/>
    </location>
</feature>
<evidence type="ECO:0000256" key="7">
    <source>
        <dbReference type="SAM" id="Phobius"/>
    </source>
</evidence>
<dbReference type="AlphaFoldDB" id="A0AA35RDZ1"/>
<keyword evidence="2" id="KW-0813">Transport</keyword>
<evidence type="ECO:0000256" key="1">
    <source>
        <dbReference type="ARBA" id="ARBA00004651"/>
    </source>
</evidence>
<keyword evidence="4 7" id="KW-0812">Transmembrane</keyword>
<evidence type="ECO:0000256" key="4">
    <source>
        <dbReference type="ARBA" id="ARBA00022692"/>
    </source>
</evidence>
<keyword evidence="5 7" id="KW-1133">Transmembrane helix</keyword>
<dbReference type="Pfam" id="PF00528">
    <property type="entry name" value="BPD_transp_1"/>
    <property type="match status" value="1"/>
</dbReference>
<dbReference type="PANTHER" id="PTHR30151">
    <property type="entry name" value="ALKANE SULFONATE ABC TRANSPORTER-RELATED, MEMBRANE SUBUNIT"/>
    <property type="match status" value="1"/>
</dbReference>
<gene>
    <name evidence="9" type="ORF">GBAR_LOCUS6492</name>
</gene>
<feature type="transmembrane region" description="Helical" evidence="7">
    <location>
        <begin position="169"/>
        <end position="191"/>
    </location>
</feature>
<evidence type="ECO:0000256" key="3">
    <source>
        <dbReference type="ARBA" id="ARBA00022475"/>
    </source>
</evidence>
<feature type="transmembrane region" description="Helical" evidence="7">
    <location>
        <begin position="211"/>
        <end position="237"/>
    </location>
</feature>
<dbReference type="EMBL" id="CASHTH010000987">
    <property type="protein sequence ID" value="CAI8009719.1"/>
    <property type="molecule type" value="Genomic_DNA"/>
</dbReference>
<comment type="caution">
    <text evidence="9">The sequence shown here is derived from an EMBL/GenBank/DDBJ whole genome shotgun (WGS) entry which is preliminary data.</text>
</comment>